<name>A0AAE3D7E2_9FIRM</name>
<protein>
    <submittedName>
        <fullName evidence="2">DUF4860 domain-containing protein</fullName>
    </submittedName>
</protein>
<feature type="transmembrane region" description="Helical" evidence="1">
    <location>
        <begin position="12"/>
        <end position="35"/>
    </location>
</feature>
<proteinExistence type="predicted"/>
<comment type="caution">
    <text evidence="2">The sequence shown here is derived from an EMBL/GenBank/DDBJ whole genome shotgun (WGS) entry which is preliminary data.</text>
</comment>
<keyword evidence="1" id="KW-0812">Transmembrane</keyword>
<dbReference type="RefSeq" id="WP_227732415.1">
    <property type="nucleotide sequence ID" value="NZ_JAJEPV010000005.1"/>
</dbReference>
<evidence type="ECO:0000256" key="1">
    <source>
        <dbReference type="SAM" id="Phobius"/>
    </source>
</evidence>
<dbReference type="Proteomes" id="UP001197795">
    <property type="component" value="Unassembled WGS sequence"/>
</dbReference>
<dbReference type="AlphaFoldDB" id="A0AAE3D7E2"/>
<keyword evidence="3" id="KW-1185">Reference proteome</keyword>
<organism evidence="2 3">
    <name type="scientific">Waltera acetigignens</name>
    <dbReference type="NCBI Taxonomy" id="2981769"/>
    <lineage>
        <taxon>Bacteria</taxon>
        <taxon>Bacillati</taxon>
        <taxon>Bacillota</taxon>
        <taxon>Clostridia</taxon>
        <taxon>Lachnospirales</taxon>
        <taxon>Lachnospiraceae</taxon>
        <taxon>Waltera</taxon>
    </lineage>
</organism>
<reference evidence="2 3" key="1">
    <citation type="submission" date="2021-10" db="EMBL/GenBank/DDBJ databases">
        <title>Anaerobic single-cell dispensing facilitates the cultivation of human gut bacteria.</title>
        <authorList>
            <person name="Afrizal A."/>
        </authorList>
    </citation>
    <scope>NUCLEOTIDE SEQUENCE [LARGE SCALE GENOMIC DNA]</scope>
    <source>
        <strain evidence="2 3">CLA-AA-H273</strain>
    </source>
</reference>
<evidence type="ECO:0000313" key="2">
    <source>
        <dbReference type="EMBL" id="MCC2118576.1"/>
    </source>
</evidence>
<keyword evidence="1" id="KW-1133">Transmembrane helix</keyword>
<accession>A0AAE3D7E2</accession>
<dbReference type="InterPro" id="IPR032340">
    <property type="entry name" value="DUF4860"/>
</dbReference>
<evidence type="ECO:0000313" key="3">
    <source>
        <dbReference type="Proteomes" id="UP001197795"/>
    </source>
</evidence>
<keyword evidence="1" id="KW-0472">Membrane</keyword>
<sequence>MNNRNHQKQEKHFIVDILFVLALFGVFAVSALALVTIGADVYQHTVEDMGVNYESRTAVSYIMEKVRQNDTADSIFLTDLENVPALCMLSEIDEETYCTYLYLYDGHLKELFMREGASLGRQVLPAGTDIMDLQEFSLSYASDDLIRISLRTASGEDHTFYIHVHCNTTTE</sequence>
<dbReference type="EMBL" id="JAJEPV010000005">
    <property type="protein sequence ID" value="MCC2118576.1"/>
    <property type="molecule type" value="Genomic_DNA"/>
</dbReference>
<gene>
    <name evidence="2" type="ORF">LKD75_03040</name>
</gene>
<dbReference type="Pfam" id="PF16152">
    <property type="entry name" value="DUF4860"/>
    <property type="match status" value="1"/>
</dbReference>